<dbReference type="GO" id="GO:0036068">
    <property type="term" value="P:light-independent chlorophyll biosynthetic process"/>
    <property type="evidence" value="ECO:0007669"/>
    <property type="project" value="UniProtKB-UniRule"/>
</dbReference>
<comment type="cofactor">
    <cofactor evidence="13">
        <name>[4Fe-4S] cluster</name>
        <dbReference type="ChEBI" id="CHEBI:49883"/>
    </cofactor>
    <text evidence="13">Binds 1 [4Fe-4S] cluster per heterodimer. The cluster is bound at the heterodimer interface by residues from both subunits.</text>
</comment>
<feature type="domain" description="Nitrogenase/oxidoreductase component 1" evidence="14">
    <location>
        <begin position="22"/>
        <end position="422"/>
    </location>
</feature>
<keyword evidence="5 15" id="KW-0934">Plastid</keyword>
<dbReference type="GO" id="GO:0019685">
    <property type="term" value="P:photosynthesis, dark reaction"/>
    <property type="evidence" value="ECO:0007669"/>
    <property type="project" value="InterPro"/>
</dbReference>
<dbReference type="GO" id="GO:0046872">
    <property type="term" value="F:metal ion binding"/>
    <property type="evidence" value="ECO:0007669"/>
    <property type="project" value="UniProtKB-KW"/>
</dbReference>
<dbReference type="GO" id="GO:0009507">
    <property type="term" value="C:chloroplast"/>
    <property type="evidence" value="ECO:0007669"/>
    <property type="project" value="UniProtKB-SubCell"/>
</dbReference>
<dbReference type="GeneID" id="26378627"/>
<sequence>MSSALNEALVFECETGNYHTFCPISCVSWLYQKIEDSFFLVIGTKTCGYFLQNALGVMIFAEPRYAMAELEESDISAQLNDYKELKRLCLQIKQDRNPSVIVWIGTCTTEIIKMDLEGMAPRLEEEINIPIVVARANGLDYAFTQGEDTVLAAMAQRCPESVNKKKEPSNLTDQSNHPPLVLFGSLPSTVVTQLTLELKNQGIQVSGWLPSQRYTELPTLGEGVYVCGVHPFLSRTATTLMRRRKCKLIGAPFPIGPDGTRAWIEKICSVFGKTPKGLEERESKIWAGLEDYLKLVRGKSVFFMGDNLLEISLARFLIRCGMVVYEVGIPYMDKRFQAAELLLLQKTCKQMNVPMPRIVEKPDNYYQIQRIREFQPSLVITGMAHCNPLEARGIDTKWSVEFTFAQIHGFTNAREILDLVTRPLRRNDNLKALGWSKLVKN</sequence>
<feature type="binding site" evidence="13">
    <location>
        <position position="107"/>
    </location>
    <ligand>
        <name>[4Fe-4S] cluster</name>
        <dbReference type="ChEBI" id="CHEBI:49883"/>
        <note>ligand shared with heterodimeric partner</note>
    </ligand>
</feature>
<dbReference type="GO" id="GO:0016636">
    <property type="term" value="F:oxidoreductase activity, acting on the CH-CH group of donors, iron-sulfur protein as acceptor"/>
    <property type="evidence" value="ECO:0007669"/>
    <property type="project" value="UniProtKB-UniRule"/>
</dbReference>
<dbReference type="EMBL" id="KT625414">
    <property type="protein sequence ID" value="ALO62942.1"/>
    <property type="molecule type" value="Genomic_DNA"/>
</dbReference>
<name>A0A0S2LNK8_JENMI</name>
<evidence type="ECO:0000256" key="12">
    <source>
        <dbReference type="ARBA" id="ARBA00023171"/>
    </source>
</evidence>
<reference evidence="15" key="1">
    <citation type="journal article" date="2015" name="BMC Evol. Biol.">
        <title>Chloroplast phylogenomic analysis of chlorophyte green algae identifies a novel lineage sister to the Sphaeropleales (Chlorophyceae).</title>
        <authorList>
            <person name="Lemieux C."/>
            <person name="Vincent A.T."/>
            <person name="Labarre A."/>
            <person name="Otis C."/>
            <person name="Turmel M."/>
        </authorList>
    </citation>
    <scope>NUCLEOTIDE SEQUENCE</scope>
</reference>
<comment type="similarity">
    <text evidence="13">Belongs to the BchN/ChlN family.</text>
</comment>
<evidence type="ECO:0000256" key="5">
    <source>
        <dbReference type="ARBA" id="ARBA00022640"/>
    </source>
</evidence>
<dbReference type="EC" id="1.3.7.7" evidence="13"/>
<proteinExistence type="inferred from homology"/>
<dbReference type="InterPro" id="IPR050293">
    <property type="entry name" value="LIPOR_BchN/ChlN"/>
</dbReference>
<evidence type="ECO:0000256" key="8">
    <source>
        <dbReference type="ARBA" id="ARBA00022840"/>
    </source>
</evidence>
<keyword evidence="11 13" id="KW-0411">Iron-sulfur</keyword>
<dbReference type="PIRSF" id="PIRSF000162">
    <property type="entry name" value="P_chlorophyll_rd"/>
    <property type="match status" value="1"/>
</dbReference>
<feature type="binding site" evidence="13">
    <location>
        <position position="22"/>
    </location>
    <ligand>
        <name>[4Fe-4S] cluster</name>
        <dbReference type="ChEBI" id="CHEBI:49883"/>
        <note>ligand shared with heterodimeric partner</note>
    </ligand>
</feature>
<keyword evidence="2 13" id="KW-0004">4Fe-4S</keyword>
<evidence type="ECO:0000256" key="2">
    <source>
        <dbReference type="ARBA" id="ARBA00022485"/>
    </source>
</evidence>
<dbReference type="RefSeq" id="YP_009184892.1">
    <property type="nucleotide sequence ID" value="NC_028582.1"/>
</dbReference>
<dbReference type="SUPFAM" id="SSF53807">
    <property type="entry name" value="Helical backbone' metal receptor"/>
    <property type="match status" value="1"/>
</dbReference>
<dbReference type="NCBIfam" id="NF002768">
    <property type="entry name" value="PRK02842.1"/>
    <property type="match status" value="1"/>
</dbReference>
<dbReference type="InterPro" id="IPR005970">
    <property type="entry name" value="Protochl_reductN"/>
</dbReference>
<keyword evidence="7 13" id="KW-0547">Nucleotide-binding</keyword>
<dbReference type="PANTHER" id="PTHR39429">
    <property type="entry name" value="LIGHT-INDEPENDENT PROTOCHLOROPHYLLIDE REDUCTASE SUBUNIT N"/>
    <property type="match status" value="1"/>
</dbReference>
<dbReference type="GO" id="GO:0016730">
    <property type="term" value="F:oxidoreductase activity, acting on iron-sulfur proteins as donors"/>
    <property type="evidence" value="ECO:0007669"/>
    <property type="project" value="InterPro"/>
</dbReference>
<evidence type="ECO:0000256" key="7">
    <source>
        <dbReference type="ARBA" id="ARBA00022741"/>
    </source>
</evidence>
<dbReference type="Gene3D" id="3.40.50.1980">
    <property type="entry name" value="Nitrogenase molybdenum iron protein domain"/>
    <property type="match status" value="3"/>
</dbReference>
<comment type="catalytic activity">
    <reaction evidence="13">
        <text>chlorophyllide a + oxidized 2[4Fe-4S]-[ferredoxin] + 2 ADP + 2 phosphate = protochlorophyllide a + reduced 2[4Fe-4S]-[ferredoxin] + 2 ATP + 2 H2O</text>
        <dbReference type="Rhea" id="RHEA:28202"/>
        <dbReference type="Rhea" id="RHEA-COMP:10002"/>
        <dbReference type="Rhea" id="RHEA-COMP:10004"/>
        <dbReference type="ChEBI" id="CHEBI:15377"/>
        <dbReference type="ChEBI" id="CHEBI:30616"/>
        <dbReference type="ChEBI" id="CHEBI:33722"/>
        <dbReference type="ChEBI" id="CHEBI:33723"/>
        <dbReference type="ChEBI" id="CHEBI:43474"/>
        <dbReference type="ChEBI" id="CHEBI:83348"/>
        <dbReference type="ChEBI" id="CHEBI:83350"/>
        <dbReference type="ChEBI" id="CHEBI:456216"/>
        <dbReference type="EC" id="1.3.7.7"/>
    </reaction>
</comment>
<feature type="binding site" evidence="13">
    <location>
        <position position="47"/>
    </location>
    <ligand>
        <name>[4Fe-4S] cluster</name>
        <dbReference type="ChEBI" id="CHEBI:49883"/>
        <note>ligand shared with heterodimeric partner</note>
    </ligand>
</feature>
<dbReference type="UniPathway" id="UPA00670"/>
<keyword evidence="12 13" id="KW-0149">Chlorophyll biosynthesis</keyword>
<evidence type="ECO:0000256" key="13">
    <source>
        <dbReference type="HAMAP-Rule" id="MF_00352"/>
    </source>
</evidence>
<dbReference type="InterPro" id="IPR000510">
    <property type="entry name" value="Nase/OxRdtase_comp1"/>
</dbReference>
<evidence type="ECO:0000256" key="11">
    <source>
        <dbReference type="ARBA" id="ARBA00023014"/>
    </source>
</evidence>
<protein>
    <recommendedName>
        <fullName evidence="13">Light-independent protochlorophyllide reductase subunit N</fullName>
        <shortName evidence="13">DPOR subunit N</shortName>
        <shortName evidence="13">LI-POR subunit N</shortName>
        <ecNumber evidence="13">1.3.7.7</ecNumber>
    </recommendedName>
</protein>
<keyword evidence="8 13" id="KW-0067">ATP-binding</keyword>
<evidence type="ECO:0000259" key="14">
    <source>
        <dbReference type="Pfam" id="PF00148"/>
    </source>
</evidence>
<dbReference type="GO" id="GO:0005524">
    <property type="term" value="F:ATP binding"/>
    <property type="evidence" value="ECO:0007669"/>
    <property type="project" value="UniProtKB-UniRule"/>
</dbReference>
<comment type="subunit">
    <text evidence="13">Protochlorophyllide reductase is composed of three subunits; ChlL, ChlN and ChlB. Forms a heterotetramer of two ChlB and two ChlN subunits.</text>
</comment>
<evidence type="ECO:0000256" key="6">
    <source>
        <dbReference type="ARBA" id="ARBA00022723"/>
    </source>
</evidence>
<dbReference type="CDD" id="cd01979">
    <property type="entry name" value="Pchlide_reductase_N"/>
    <property type="match status" value="1"/>
</dbReference>
<dbReference type="HAMAP" id="MF_00352">
    <property type="entry name" value="ChlN_BchN"/>
    <property type="match status" value="1"/>
</dbReference>
<evidence type="ECO:0000256" key="9">
    <source>
        <dbReference type="ARBA" id="ARBA00023002"/>
    </source>
</evidence>
<evidence type="ECO:0000256" key="10">
    <source>
        <dbReference type="ARBA" id="ARBA00023004"/>
    </source>
</evidence>
<keyword evidence="10 13" id="KW-0408">Iron</keyword>
<dbReference type="GO" id="GO:0051539">
    <property type="term" value="F:4 iron, 4 sulfur cluster binding"/>
    <property type="evidence" value="ECO:0007669"/>
    <property type="project" value="UniProtKB-UniRule"/>
</dbReference>
<evidence type="ECO:0000256" key="1">
    <source>
        <dbReference type="ARBA" id="ARBA00004229"/>
    </source>
</evidence>
<comment type="pathway">
    <text evidence="13">Porphyrin-containing compound metabolism; chlorophyll biosynthesis (light-independent).</text>
</comment>
<keyword evidence="4 13" id="KW-0602">Photosynthesis</keyword>
<comment type="subcellular location">
    <subcellularLocation>
        <location evidence="1 13">Plastid</location>
        <location evidence="1 13">Chloroplast</location>
    </subcellularLocation>
</comment>
<keyword evidence="6 13" id="KW-0479">Metal-binding</keyword>
<geneLocation type="chloroplast" evidence="15"/>
<accession>A0A0S2LNK8</accession>
<dbReference type="NCBIfam" id="TIGR01279">
    <property type="entry name" value="DPOR_bchN"/>
    <property type="match status" value="1"/>
</dbReference>
<dbReference type="Pfam" id="PF00148">
    <property type="entry name" value="Oxidored_nitro"/>
    <property type="match status" value="1"/>
</dbReference>
<comment type="function">
    <text evidence="13">Component of the dark-operative protochlorophyllide reductase (DPOR) that uses Mg-ATP and reduced ferredoxin to reduce ring D of protochlorophyllide (Pchlide) to form chlorophyllide a (Chlide). This reaction is light-independent. The NB-protein (ChlN-ChlB) is the catalytic component of the complex.</text>
</comment>
<evidence type="ECO:0000313" key="15">
    <source>
        <dbReference type="EMBL" id="ALO62942.1"/>
    </source>
</evidence>
<dbReference type="AlphaFoldDB" id="A0A0S2LNK8"/>
<keyword evidence="3 15" id="KW-0150">Chloroplast</keyword>
<dbReference type="PANTHER" id="PTHR39429:SF3">
    <property type="entry name" value="LIGHT-INDEPENDENT PROTOCHLOROPHYLLIDE REDUCTASE SUBUNIT N"/>
    <property type="match status" value="1"/>
</dbReference>
<evidence type="ECO:0000256" key="3">
    <source>
        <dbReference type="ARBA" id="ARBA00022528"/>
    </source>
</evidence>
<evidence type="ECO:0000256" key="4">
    <source>
        <dbReference type="ARBA" id="ARBA00022531"/>
    </source>
</evidence>
<organism evidence="15">
    <name type="scientific">Jenufa minuta</name>
    <name type="common">Green alga</name>
    <dbReference type="NCBI Taxonomy" id="993092"/>
    <lineage>
        <taxon>Eukaryota</taxon>
        <taxon>Viridiplantae</taxon>
        <taxon>Chlorophyta</taxon>
        <taxon>core chlorophytes</taxon>
        <taxon>Chlorophyceae</taxon>
        <taxon>Jenufa</taxon>
    </lineage>
</organism>
<gene>
    <name evidence="13 15" type="primary">chlN</name>
</gene>
<keyword evidence="9 13" id="KW-0560">Oxidoreductase</keyword>